<keyword evidence="7 8" id="KW-0472">Membrane</keyword>
<comment type="subcellular location">
    <subcellularLocation>
        <location evidence="1 8">Cell membrane</location>
        <topology evidence="1 8">Multi-pass membrane protein</topology>
    </subcellularLocation>
</comment>
<comment type="similarity">
    <text evidence="2 8">Belongs to the BioY family.</text>
</comment>
<evidence type="ECO:0000256" key="9">
    <source>
        <dbReference type="SAM" id="Phobius"/>
    </source>
</evidence>
<evidence type="ECO:0000256" key="7">
    <source>
        <dbReference type="ARBA" id="ARBA00023136"/>
    </source>
</evidence>
<feature type="transmembrane region" description="Helical" evidence="9">
    <location>
        <begin position="60"/>
        <end position="80"/>
    </location>
</feature>
<evidence type="ECO:0000313" key="11">
    <source>
        <dbReference type="Proteomes" id="UP000031982"/>
    </source>
</evidence>
<dbReference type="PANTHER" id="PTHR34295:SF4">
    <property type="entry name" value="BIOTIN TRANSPORTER BIOY-RELATED"/>
    <property type="match status" value="1"/>
</dbReference>
<dbReference type="Pfam" id="PF02632">
    <property type="entry name" value="BioY"/>
    <property type="match status" value="1"/>
</dbReference>
<evidence type="ECO:0000256" key="8">
    <source>
        <dbReference type="PIRNR" id="PIRNR016661"/>
    </source>
</evidence>
<keyword evidence="6 9" id="KW-1133">Transmembrane helix</keyword>
<dbReference type="PIRSF" id="PIRSF016661">
    <property type="entry name" value="BioY"/>
    <property type="match status" value="1"/>
</dbReference>
<dbReference type="RefSeq" id="WP_041097652.1">
    <property type="nucleotide sequence ID" value="NZ_JARTHD010000017.1"/>
</dbReference>
<feature type="transmembrane region" description="Helical" evidence="9">
    <location>
        <begin position="115"/>
        <end position="137"/>
    </location>
</feature>
<evidence type="ECO:0000256" key="2">
    <source>
        <dbReference type="ARBA" id="ARBA00010692"/>
    </source>
</evidence>
<dbReference type="InterPro" id="IPR003784">
    <property type="entry name" value="BioY"/>
</dbReference>
<feature type="transmembrane region" description="Helical" evidence="9">
    <location>
        <begin position="149"/>
        <end position="168"/>
    </location>
</feature>
<sequence length="184" mass="19336">MKAKDITYVALFAAVMAVLGLVPPIMLSFTPVPIVLQTLGVILAGGVLGARLGFMSQVTFLLLVAAGLPLLSGGRGGIGVFVGPSAGYLFSYPIVAALLGFLLSRFQVVTFKKILLVNLTAGVFTLYLFGVPVQALVMDLPLIHTVKISLVYIPGDLLKAAVASYLVFKLRKSAVIARQFAKAG</sequence>
<protein>
    <recommendedName>
        <fullName evidence="8">Biotin transporter</fullName>
    </recommendedName>
</protein>
<keyword evidence="11" id="KW-1185">Reference proteome</keyword>
<dbReference type="PANTHER" id="PTHR34295">
    <property type="entry name" value="BIOTIN TRANSPORTER BIOY"/>
    <property type="match status" value="1"/>
</dbReference>
<reference evidence="10 11" key="1">
    <citation type="submission" date="2015-01" db="EMBL/GenBank/DDBJ databases">
        <title>Genome Assembly of Bacillus badius MTCC 1458.</title>
        <authorList>
            <person name="Verma A."/>
            <person name="Khatri I."/>
            <person name="Mual P."/>
            <person name="Subramanian S."/>
            <person name="Krishnamurthi S."/>
        </authorList>
    </citation>
    <scope>NUCLEOTIDE SEQUENCE [LARGE SCALE GENOMIC DNA]</scope>
    <source>
        <strain evidence="10 11">MTCC 1458</strain>
    </source>
</reference>
<evidence type="ECO:0000256" key="3">
    <source>
        <dbReference type="ARBA" id="ARBA00022448"/>
    </source>
</evidence>
<dbReference type="Gene3D" id="1.10.1760.20">
    <property type="match status" value="1"/>
</dbReference>
<evidence type="ECO:0000256" key="4">
    <source>
        <dbReference type="ARBA" id="ARBA00022475"/>
    </source>
</evidence>
<evidence type="ECO:0000256" key="1">
    <source>
        <dbReference type="ARBA" id="ARBA00004651"/>
    </source>
</evidence>
<organism evidence="10 11">
    <name type="scientific">Bacillus badius</name>
    <dbReference type="NCBI Taxonomy" id="1455"/>
    <lineage>
        <taxon>Bacteria</taxon>
        <taxon>Bacillati</taxon>
        <taxon>Bacillota</taxon>
        <taxon>Bacilli</taxon>
        <taxon>Bacillales</taxon>
        <taxon>Bacillaceae</taxon>
        <taxon>Pseudobacillus</taxon>
    </lineage>
</organism>
<keyword evidence="3 8" id="KW-0813">Transport</keyword>
<feature type="transmembrane region" description="Helical" evidence="9">
    <location>
        <begin position="7"/>
        <end position="26"/>
    </location>
</feature>
<feature type="transmembrane region" description="Helical" evidence="9">
    <location>
        <begin position="86"/>
        <end position="103"/>
    </location>
</feature>
<keyword evidence="5 9" id="KW-0812">Transmembrane</keyword>
<dbReference type="EMBL" id="JXLP01000011">
    <property type="protein sequence ID" value="KIL77878.1"/>
    <property type="molecule type" value="Genomic_DNA"/>
</dbReference>
<feature type="transmembrane region" description="Helical" evidence="9">
    <location>
        <begin position="32"/>
        <end position="53"/>
    </location>
</feature>
<accession>A0ABR5AT03</accession>
<dbReference type="Proteomes" id="UP000031982">
    <property type="component" value="Unassembled WGS sequence"/>
</dbReference>
<proteinExistence type="inferred from homology"/>
<comment type="caution">
    <text evidence="10">The sequence shown here is derived from an EMBL/GenBank/DDBJ whole genome shotgun (WGS) entry which is preliminary data.</text>
</comment>
<evidence type="ECO:0000256" key="6">
    <source>
        <dbReference type="ARBA" id="ARBA00022989"/>
    </source>
</evidence>
<keyword evidence="4 8" id="KW-1003">Cell membrane</keyword>
<evidence type="ECO:0000256" key="5">
    <source>
        <dbReference type="ARBA" id="ARBA00022692"/>
    </source>
</evidence>
<name>A0ABR5AT03_BACBA</name>
<gene>
    <name evidence="10" type="ORF">SD77_0857</name>
</gene>
<evidence type="ECO:0000313" key="10">
    <source>
        <dbReference type="EMBL" id="KIL77878.1"/>
    </source>
</evidence>